<gene>
    <name evidence="2" type="ORF">GWK09_07815</name>
</gene>
<comment type="caution">
    <text evidence="2">The sequence shown here is derived from an EMBL/GenBank/DDBJ whole genome shotgun (WGS) entry which is preliminary data.</text>
</comment>
<keyword evidence="1" id="KW-0472">Membrane</keyword>
<evidence type="ECO:0000313" key="3">
    <source>
        <dbReference type="Proteomes" id="UP000468443"/>
    </source>
</evidence>
<dbReference type="Proteomes" id="UP000468443">
    <property type="component" value="Unassembled WGS sequence"/>
</dbReference>
<feature type="transmembrane region" description="Helical" evidence="1">
    <location>
        <begin position="16"/>
        <end position="33"/>
    </location>
</feature>
<evidence type="ECO:0000256" key="1">
    <source>
        <dbReference type="SAM" id="Phobius"/>
    </source>
</evidence>
<reference evidence="2 3" key="1">
    <citation type="submission" date="2020-01" db="EMBL/GenBank/DDBJ databases">
        <title>Muriicola jejuensis KCTC 22299.</title>
        <authorList>
            <person name="Wang G."/>
        </authorList>
    </citation>
    <scope>NUCLEOTIDE SEQUENCE [LARGE SCALE GENOMIC DNA]</scope>
    <source>
        <strain evidence="2 3">KCTC 22299</strain>
    </source>
</reference>
<organism evidence="2 3">
    <name type="scientific">Muriicola jejuensis</name>
    <dbReference type="NCBI Taxonomy" id="504488"/>
    <lineage>
        <taxon>Bacteria</taxon>
        <taxon>Pseudomonadati</taxon>
        <taxon>Bacteroidota</taxon>
        <taxon>Flavobacteriia</taxon>
        <taxon>Flavobacteriales</taxon>
        <taxon>Flavobacteriaceae</taxon>
        <taxon>Muriicola</taxon>
    </lineage>
</organism>
<keyword evidence="1" id="KW-1133">Transmembrane helix</keyword>
<keyword evidence="1" id="KW-0812">Transmembrane</keyword>
<keyword evidence="3" id="KW-1185">Reference proteome</keyword>
<dbReference type="AlphaFoldDB" id="A0A6P0UEV9"/>
<protein>
    <submittedName>
        <fullName evidence="2">Uncharacterized protein</fullName>
    </submittedName>
</protein>
<sequence>MKRIYFDKMDSRSKKVLAIPMIIFLGIYIYSAFNNRGSVLQSVSGIIGFGFFIFLMSKQFFFKNYVGWNRMGLIIKLNSFWPRNINFGDIKSYKIENNRLHILRKNGSEFNFNLENIGVDDENKIRNILNANIFANNV</sequence>
<dbReference type="RefSeq" id="WP_163692425.1">
    <property type="nucleotide sequence ID" value="NZ_FXTW01000001.1"/>
</dbReference>
<name>A0A6P0UEV9_9FLAO</name>
<feature type="transmembrane region" description="Helical" evidence="1">
    <location>
        <begin position="39"/>
        <end position="61"/>
    </location>
</feature>
<evidence type="ECO:0000313" key="2">
    <source>
        <dbReference type="EMBL" id="NER10419.1"/>
    </source>
</evidence>
<accession>A0A6P0UEV9</accession>
<dbReference type="EMBL" id="JAABOP010000001">
    <property type="protein sequence ID" value="NER10419.1"/>
    <property type="molecule type" value="Genomic_DNA"/>
</dbReference>
<proteinExistence type="predicted"/>